<dbReference type="InterPro" id="IPR043128">
    <property type="entry name" value="Rev_trsase/Diguanyl_cyclase"/>
</dbReference>
<sequence length="397" mass="45181">MRLVQSSGKSRYHPYGRGSRARGTYRQNYAGRCRLTTSAEGRAPFLRLGRRGCSHSQTREKLSLEKFPRNNAVQPGPIWKKSFPIKIKALSMLTEIAEFLSKGIICYSEPQTEKRWAGTYLWFITTFKLDTLEATLPLITPGCYMTSLDLKDANYSIPIATEQQDFLKFVWKGILHQFLCLRMGLTSSSRIFTKALKPVFAHLRHSCAGYIDDSLYIGDIYESSLRNTQTAVQLFISLGFQVHPKKSMVVPTQKIEYLRFVLSSVDMTVKLTDKKVHRCQEFLRENKEHLIREVVSLIGTLISTFPGVQFGPLHFRSLEHDKMGALKWNGGDYEAKMVLSPESLEESSWWVANGDSCMRKITGEEPHSILETDASLTGWGAKRGDMKTQGVWSRSEK</sequence>
<dbReference type="Gene3D" id="3.10.10.10">
    <property type="entry name" value="HIV Type 1 Reverse Transcriptase, subunit A, domain 1"/>
    <property type="match status" value="1"/>
</dbReference>
<accession>A0AAD9QVU4</accession>
<evidence type="ECO:0000313" key="3">
    <source>
        <dbReference type="EMBL" id="KAK2568011.1"/>
    </source>
</evidence>
<gene>
    <name evidence="3" type="ORF">P5673_007919</name>
</gene>
<dbReference type="EMBL" id="JARQWQ010000013">
    <property type="protein sequence ID" value="KAK2568011.1"/>
    <property type="molecule type" value="Genomic_DNA"/>
</dbReference>
<dbReference type="InterPro" id="IPR043502">
    <property type="entry name" value="DNA/RNA_pol_sf"/>
</dbReference>
<name>A0AAD9QVU4_ACRCE</name>
<proteinExistence type="predicted"/>
<evidence type="ECO:0000256" key="1">
    <source>
        <dbReference type="SAM" id="MobiDB-lite"/>
    </source>
</evidence>
<keyword evidence="4" id="KW-1185">Reference proteome</keyword>
<feature type="region of interest" description="Disordered" evidence="1">
    <location>
        <begin position="1"/>
        <end position="21"/>
    </location>
</feature>
<feature type="non-terminal residue" evidence="3">
    <location>
        <position position="1"/>
    </location>
</feature>
<dbReference type="Pfam" id="PF00078">
    <property type="entry name" value="RVT_1"/>
    <property type="match status" value="1"/>
</dbReference>
<reference evidence="3" key="1">
    <citation type="journal article" date="2023" name="G3 (Bethesda)">
        <title>Whole genome assembly and annotation of the endangered Caribbean coral Acropora cervicornis.</title>
        <authorList>
            <person name="Selwyn J.D."/>
            <person name="Vollmer S.V."/>
        </authorList>
    </citation>
    <scope>NUCLEOTIDE SEQUENCE</scope>
    <source>
        <strain evidence="3">K2</strain>
    </source>
</reference>
<dbReference type="AlphaFoldDB" id="A0AAD9QVU4"/>
<dbReference type="PANTHER" id="PTHR33050">
    <property type="entry name" value="REVERSE TRANSCRIPTASE DOMAIN-CONTAINING PROTEIN"/>
    <property type="match status" value="1"/>
</dbReference>
<evidence type="ECO:0000313" key="4">
    <source>
        <dbReference type="Proteomes" id="UP001249851"/>
    </source>
</evidence>
<dbReference type="InterPro" id="IPR000477">
    <property type="entry name" value="RT_dom"/>
</dbReference>
<dbReference type="Gene3D" id="3.30.70.270">
    <property type="match status" value="1"/>
</dbReference>
<feature type="domain" description="Reverse transcriptase" evidence="2">
    <location>
        <begin position="137"/>
        <end position="258"/>
    </location>
</feature>
<dbReference type="Proteomes" id="UP001249851">
    <property type="component" value="Unassembled WGS sequence"/>
</dbReference>
<comment type="caution">
    <text evidence="3">The sequence shown here is derived from an EMBL/GenBank/DDBJ whole genome shotgun (WGS) entry which is preliminary data.</text>
</comment>
<reference evidence="3" key="2">
    <citation type="journal article" date="2023" name="Science">
        <title>Genomic signatures of disease resistance in endangered staghorn corals.</title>
        <authorList>
            <person name="Vollmer S.V."/>
            <person name="Selwyn J.D."/>
            <person name="Despard B.A."/>
            <person name="Roesel C.L."/>
        </authorList>
    </citation>
    <scope>NUCLEOTIDE SEQUENCE</scope>
    <source>
        <strain evidence="3">K2</strain>
    </source>
</reference>
<dbReference type="PANTHER" id="PTHR33050:SF7">
    <property type="entry name" value="RIBONUCLEASE H"/>
    <property type="match status" value="1"/>
</dbReference>
<evidence type="ECO:0000259" key="2">
    <source>
        <dbReference type="Pfam" id="PF00078"/>
    </source>
</evidence>
<organism evidence="3 4">
    <name type="scientific">Acropora cervicornis</name>
    <name type="common">Staghorn coral</name>
    <dbReference type="NCBI Taxonomy" id="6130"/>
    <lineage>
        <taxon>Eukaryota</taxon>
        <taxon>Metazoa</taxon>
        <taxon>Cnidaria</taxon>
        <taxon>Anthozoa</taxon>
        <taxon>Hexacorallia</taxon>
        <taxon>Scleractinia</taxon>
        <taxon>Astrocoeniina</taxon>
        <taxon>Acroporidae</taxon>
        <taxon>Acropora</taxon>
    </lineage>
</organism>
<dbReference type="SUPFAM" id="SSF56672">
    <property type="entry name" value="DNA/RNA polymerases"/>
    <property type="match status" value="1"/>
</dbReference>
<dbReference type="InterPro" id="IPR052055">
    <property type="entry name" value="Hepadnavirus_pol/RT"/>
</dbReference>
<protein>
    <submittedName>
        <fullName evidence="3">Gag-Pol polyprotein</fullName>
    </submittedName>
</protein>